<evidence type="ECO:0000313" key="8">
    <source>
        <dbReference type="Proteomes" id="UP000005018"/>
    </source>
</evidence>
<dbReference type="HOGENOM" id="CLU_029204_0_0_1"/>
<dbReference type="PANTHER" id="PTHR23354">
    <property type="entry name" value="NUCLEOLAR PROTEIN 7/ESTROGEN RECEPTOR COACTIVATOR-RELATED"/>
    <property type="match status" value="1"/>
</dbReference>
<sequence>MSFIFRRSTSSNNDLDKDRKDGELTANDSNNENAPQNANSEAELSNEKLSDSEKKPKKSRTTFLRNLVGNSSRNNSTSSLTSATSSSSSLNSALPPLPPIELIGYGPTVRHKLMDPDLASDIRNLIPARLQLFDNWYLVYSSEQHGISLNSLYRNSKPENQLIEYNKRKKAEKGFAESVVNRMMVNDASNSLYSTPQRRPQGYVLVIKDNHSSRFGAFLNENLKPVEHKRYYGNGECFLWKCERYDPTKLNHSKSSSSSKSKSAFRFKAFMYTGINDNIIYSNHDFIAIGSSQGQNGLYIDKSLCKGVSYPCETFGNEILCQHGSSTSKYGSFDIRGLEIWRIGDLE</sequence>
<dbReference type="EMBL" id="HE681720">
    <property type="protein sequence ID" value="CCG22127.1"/>
    <property type="molecule type" value="Genomic_DNA"/>
</dbReference>
<dbReference type="Pfam" id="PF07534">
    <property type="entry name" value="TLD"/>
    <property type="match status" value="2"/>
</dbReference>
<dbReference type="SMART" id="SM00584">
    <property type="entry name" value="TLDc"/>
    <property type="match status" value="1"/>
</dbReference>
<dbReference type="GO" id="GO:0005739">
    <property type="term" value="C:mitochondrion"/>
    <property type="evidence" value="ECO:0007669"/>
    <property type="project" value="UniProtKB-SubCell"/>
</dbReference>
<comment type="subcellular location">
    <subcellularLocation>
        <location evidence="1">Mitochondrion</location>
    </subcellularLocation>
</comment>
<dbReference type="GO" id="GO:0006979">
    <property type="term" value="P:response to oxidative stress"/>
    <property type="evidence" value="ECO:0007669"/>
    <property type="project" value="TreeGrafter"/>
</dbReference>
<evidence type="ECO:0000256" key="4">
    <source>
        <dbReference type="ARBA" id="ARBA00040604"/>
    </source>
</evidence>
<organism evidence="7 8">
    <name type="scientific">Candida orthopsilosis (strain 90-125)</name>
    <name type="common">Yeast</name>
    <dbReference type="NCBI Taxonomy" id="1136231"/>
    <lineage>
        <taxon>Eukaryota</taxon>
        <taxon>Fungi</taxon>
        <taxon>Dikarya</taxon>
        <taxon>Ascomycota</taxon>
        <taxon>Saccharomycotina</taxon>
        <taxon>Pichiomycetes</taxon>
        <taxon>Debaryomycetaceae</taxon>
        <taxon>Candida/Lodderomyces clade</taxon>
        <taxon>Candida</taxon>
    </lineage>
</organism>
<keyword evidence="3" id="KW-0496">Mitochondrion</keyword>
<dbReference type="eggNOG" id="KOG2372">
    <property type="taxonomic scope" value="Eukaryota"/>
</dbReference>
<reference evidence="7 8" key="1">
    <citation type="journal article" date="2012" name="PLoS ONE">
        <title>Sequence and analysis of the genome of the pathogenic yeast Candida orthopsilosis.</title>
        <authorList>
            <person name="Riccombeni A."/>
            <person name="Vidanes G."/>
            <person name="Proux-Wera E."/>
            <person name="Wolfe K.H."/>
            <person name="Butler G."/>
        </authorList>
    </citation>
    <scope>NUCLEOTIDE SEQUENCE [LARGE SCALE GENOMIC DNA]</scope>
    <source>
        <strain evidence="7 8">Co 90-125</strain>
    </source>
</reference>
<feature type="compositionally biased region" description="Polar residues" evidence="5">
    <location>
        <begin position="26"/>
        <end position="43"/>
    </location>
</feature>
<evidence type="ECO:0000313" key="7">
    <source>
        <dbReference type="EMBL" id="CCG22127.1"/>
    </source>
</evidence>
<dbReference type="AlphaFoldDB" id="H8X187"/>
<evidence type="ECO:0000256" key="2">
    <source>
        <dbReference type="ARBA" id="ARBA00009540"/>
    </source>
</evidence>
<protein>
    <recommendedName>
        <fullName evidence="4">Oxidation resistance protein 1</fullName>
    </recommendedName>
</protein>
<evidence type="ECO:0000256" key="1">
    <source>
        <dbReference type="ARBA" id="ARBA00004173"/>
    </source>
</evidence>
<feature type="region of interest" description="Disordered" evidence="5">
    <location>
        <begin position="1"/>
        <end position="93"/>
    </location>
</feature>
<name>H8X187_CANO9</name>
<dbReference type="Proteomes" id="UP000005018">
    <property type="component" value="Chromosome 2"/>
</dbReference>
<accession>H8X187</accession>
<evidence type="ECO:0000259" key="6">
    <source>
        <dbReference type="PROSITE" id="PS51886"/>
    </source>
</evidence>
<dbReference type="RefSeq" id="XP_003867564.1">
    <property type="nucleotide sequence ID" value="XM_003867516.1"/>
</dbReference>
<evidence type="ECO:0000256" key="3">
    <source>
        <dbReference type="ARBA" id="ARBA00023128"/>
    </source>
</evidence>
<dbReference type="GeneID" id="14538326"/>
<dbReference type="PROSITE" id="PS51886">
    <property type="entry name" value="TLDC"/>
    <property type="match status" value="1"/>
</dbReference>
<dbReference type="PANTHER" id="PTHR23354:SF62">
    <property type="entry name" value="MUSTARD, ISOFORM V"/>
    <property type="match status" value="1"/>
</dbReference>
<dbReference type="KEGG" id="cot:CORT_0B04200"/>
<gene>
    <name evidence="7" type="ORF">CORT_0B04200</name>
</gene>
<dbReference type="InterPro" id="IPR006571">
    <property type="entry name" value="TLDc_dom"/>
</dbReference>
<feature type="compositionally biased region" description="Low complexity" evidence="5">
    <location>
        <begin position="70"/>
        <end position="93"/>
    </location>
</feature>
<keyword evidence="8" id="KW-1185">Reference proteome</keyword>
<proteinExistence type="inferred from homology"/>
<comment type="similarity">
    <text evidence="2">Belongs to the OXR1 family.</text>
</comment>
<dbReference type="GO" id="GO:0005634">
    <property type="term" value="C:nucleus"/>
    <property type="evidence" value="ECO:0007669"/>
    <property type="project" value="TreeGrafter"/>
</dbReference>
<feature type="compositionally biased region" description="Basic and acidic residues" evidence="5">
    <location>
        <begin position="14"/>
        <end position="23"/>
    </location>
</feature>
<evidence type="ECO:0000256" key="5">
    <source>
        <dbReference type="SAM" id="MobiDB-lite"/>
    </source>
</evidence>
<dbReference type="OrthoDB" id="26679at2759"/>
<feature type="domain" description="TLDc" evidence="6">
    <location>
        <begin position="112"/>
        <end position="344"/>
    </location>
</feature>
<feature type="compositionally biased region" description="Basic and acidic residues" evidence="5">
    <location>
        <begin position="45"/>
        <end position="54"/>
    </location>
</feature>